<gene>
    <name evidence="3" type="ORF">JX265_009366</name>
</gene>
<dbReference type="Pfam" id="PF12828">
    <property type="entry name" value="PXB"/>
    <property type="match status" value="1"/>
</dbReference>
<evidence type="ECO:0000313" key="4">
    <source>
        <dbReference type="Proteomes" id="UP000829685"/>
    </source>
</evidence>
<organism evidence="3 4">
    <name type="scientific">Neoarthrinium moseri</name>
    <dbReference type="NCBI Taxonomy" id="1658444"/>
    <lineage>
        <taxon>Eukaryota</taxon>
        <taxon>Fungi</taxon>
        <taxon>Dikarya</taxon>
        <taxon>Ascomycota</taxon>
        <taxon>Pezizomycotina</taxon>
        <taxon>Sordariomycetes</taxon>
        <taxon>Xylariomycetidae</taxon>
        <taxon>Amphisphaeriales</taxon>
        <taxon>Apiosporaceae</taxon>
        <taxon>Neoarthrinium</taxon>
    </lineage>
</organism>
<dbReference type="PANTHER" id="PTHR47185">
    <property type="entry name" value="PX DOMAIN-CONTAINING PROTEIN YPR097W"/>
    <property type="match status" value="1"/>
</dbReference>
<dbReference type="OrthoDB" id="2117459at2759"/>
<reference evidence="3" key="1">
    <citation type="submission" date="2021-03" db="EMBL/GenBank/DDBJ databases">
        <title>Revisited historic fungal species revealed as producer of novel bioactive compounds through whole genome sequencing and comparative genomics.</title>
        <authorList>
            <person name="Vignolle G.A."/>
            <person name="Hochenegger N."/>
            <person name="Mach R.L."/>
            <person name="Mach-Aigner A.R."/>
            <person name="Javad Rahimi M."/>
            <person name="Salim K.A."/>
            <person name="Chan C.M."/>
            <person name="Lim L.B.L."/>
            <person name="Cai F."/>
            <person name="Druzhinina I.S."/>
            <person name="U'Ren J.M."/>
            <person name="Derntl C."/>
        </authorList>
    </citation>
    <scope>NUCLEOTIDE SEQUENCE</scope>
    <source>
        <strain evidence="3">TUCIM 5799</strain>
    </source>
</reference>
<name>A0A9Q0ALN5_9PEZI</name>
<dbReference type="GO" id="GO:0035091">
    <property type="term" value="F:phosphatidylinositol binding"/>
    <property type="evidence" value="ECO:0007669"/>
    <property type="project" value="TreeGrafter"/>
</dbReference>
<evidence type="ECO:0000259" key="2">
    <source>
        <dbReference type="Pfam" id="PF12828"/>
    </source>
</evidence>
<evidence type="ECO:0008006" key="5">
    <source>
        <dbReference type="Google" id="ProtNLM"/>
    </source>
</evidence>
<comment type="caution">
    <text evidence="3">The sequence shown here is derived from an EMBL/GenBank/DDBJ whole genome shotgun (WGS) entry which is preliminary data.</text>
</comment>
<feature type="domain" description="PX" evidence="1">
    <location>
        <begin position="369"/>
        <end position="493"/>
    </location>
</feature>
<evidence type="ECO:0000313" key="3">
    <source>
        <dbReference type="EMBL" id="KAI1861863.1"/>
    </source>
</evidence>
<feature type="domain" description="PX" evidence="1">
    <location>
        <begin position="175"/>
        <end position="356"/>
    </location>
</feature>
<accession>A0A9Q0ALN5</accession>
<protein>
    <recommendedName>
        <fullName evidence="5">Px domain containing protein</fullName>
    </recommendedName>
</protein>
<evidence type="ECO:0000259" key="1">
    <source>
        <dbReference type="Pfam" id="PF12825"/>
    </source>
</evidence>
<proteinExistence type="predicted"/>
<dbReference type="PANTHER" id="PTHR47185:SF2">
    <property type="entry name" value="FUNGAL PROTEIN"/>
    <property type="match status" value="1"/>
</dbReference>
<dbReference type="Pfam" id="PF12825">
    <property type="entry name" value="DUF3818"/>
    <property type="match status" value="2"/>
</dbReference>
<dbReference type="EMBL" id="JAFIMR010000028">
    <property type="protein sequence ID" value="KAI1861863.1"/>
    <property type="molecule type" value="Genomic_DNA"/>
</dbReference>
<dbReference type="InterPro" id="IPR024555">
    <property type="entry name" value="PX-associated"/>
</dbReference>
<sequence length="675" mass="75214">MSTDETRLTAPQLRALFDILTHHETYAEVESFKGPEGIENYGYPFAEDQEKAPDAVGAKSSSPLLQLLLTRLVLPMPGINDLPPDFWNVKFKSVMKSFAGVNLSESYDKGALGTRKTLATAASAFHESITRGMLGGVPRIESPPREHRADPPTAKDLEQSWDHLVHEAVYGDLIDELFDYAVKSPAFEDHSPAVRDSIDYAIIHAATILHRIYVMSPEGQYLLKLIESTHKLIPYTLVCQTLRVGNAATMISGLVRLFLAKVSLGGLTNWMGITKNASDGQNLMQRIIAMVLDWDAGDFKKSVDNIKNKAEGGKSGQLPVIDAHLEASQEQHRDVRTRSIKEQVSIVAAILDSNGNNVTKDMPEQQHALCMQYYSAQLSVQDRERIIEVMCRQSPDYITALVRDAVAAFDPIIRILHDHVDLRKYVVHVQKFIDDLLEVNRPKKGQGEQPVPPSIEDYVHLLQHHRKWAFEYLHDFAKGCPEVRDRFRSWIKNDVMEAFKQDNKAGGVDDPTAFEGAGAMSQSLQSMFSQLDEDTRKPVLEALDNYDTYTNTLNKTSDGHLQGIVNGLNKGKESSEGGSMIGPGLYHARWQSLLDNTLITPKTVSGSLRHGNDVKDVKSRGKTGVIPTKDTWDVTSVNEEKSRSTPQQPKVDVVVEAFSAKFKETVADISSRNRT</sequence>
<keyword evidence="4" id="KW-1185">Reference proteome</keyword>
<dbReference type="Proteomes" id="UP000829685">
    <property type="component" value="Unassembled WGS sequence"/>
</dbReference>
<dbReference type="AlphaFoldDB" id="A0A9Q0ALN5"/>
<dbReference type="InterPro" id="IPR047168">
    <property type="entry name" value="LEC1-like"/>
</dbReference>
<feature type="domain" description="PX-associated" evidence="2">
    <location>
        <begin position="6"/>
        <end position="131"/>
    </location>
</feature>
<dbReference type="InterPro" id="IPR024554">
    <property type="entry name" value="LEC1-like_C"/>
</dbReference>